<evidence type="ECO:0000313" key="2">
    <source>
        <dbReference type="EMBL" id="KAF2899141.1"/>
    </source>
</evidence>
<feature type="chain" id="PRO_5035437110" description="Protein sleepless" evidence="1">
    <location>
        <begin position="20"/>
        <end position="126"/>
    </location>
</feature>
<dbReference type="OrthoDB" id="7555457at2759"/>
<protein>
    <recommendedName>
        <fullName evidence="4">Protein sleepless</fullName>
    </recommendedName>
</protein>
<feature type="signal peptide" evidence="1">
    <location>
        <begin position="1"/>
        <end position="19"/>
    </location>
</feature>
<gene>
    <name evidence="2" type="ORF">ILUMI_07035</name>
</gene>
<reference evidence="2" key="1">
    <citation type="submission" date="2019-08" db="EMBL/GenBank/DDBJ databases">
        <title>The genome of the North American firefly Photinus pyralis.</title>
        <authorList>
            <consortium name="Photinus pyralis genome working group"/>
            <person name="Fallon T.R."/>
            <person name="Sander Lower S.E."/>
            <person name="Weng J.-K."/>
        </authorList>
    </citation>
    <scope>NUCLEOTIDE SEQUENCE</scope>
    <source>
        <strain evidence="2">TRF0915ILg1</strain>
        <tissue evidence="2">Whole body</tissue>
    </source>
</reference>
<organism evidence="2 3">
    <name type="scientific">Ignelater luminosus</name>
    <name type="common">Cucubano</name>
    <name type="synonym">Pyrophorus luminosus</name>
    <dbReference type="NCBI Taxonomy" id="2038154"/>
    <lineage>
        <taxon>Eukaryota</taxon>
        <taxon>Metazoa</taxon>
        <taxon>Ecdysozoa</taxon>
        <taxon>Arthropoda</taxon>
        <taxon>Hexapoda</taxon>
        <taxon>Insecta</taxon>
        <taxon>Pterygota</taxon>
        <taxon>Neoptera</taxon>
        <taxon>Endopterygota</taxon>
        <taxon>Coleoptera</taxon>
        <taxon>Polyphaga</taxon>
        <taxon>Elateriformia</taxon>
        <taxon>Elateroidea</taxon>
        <taxon>Elateridae</taxon>
        <taxon>Agrypninae</taxon>
        <taxon>Pyrophorini</taxon>
        <taxon>Ignelater</taxon>
    </lineage>
</organism>
<dbReference type="AlphaFoldDB" id="A0A8K0D859"/>
<keyword evidence="3" id="KW-1185">Reference proteome</keyword>
<evidence type="ECO:0008006" key="4">
    <source>
        <dbReference type="Google" id="ProtNLM"/>
    </source>
</evidence>
<evidence type="ECO:0000313" key="3">
    <source>
        <dbReference type="Proteomes" id="UP000801492"/>
    </source>
</evidence>
<dbReference type="Proteomes" id="UP000801492">
    <property type="component" value="Unassembled WGS sequence"/>
</dbReference>
<name>A0A8K0D859_IGNLU</name>
<keyword evidence="1" id="KW-0732">Signal</keyword>
<evidence type="ECO:0000256" key="1">
    <source>
        <dbReference type="SAM" id="SignalP"/>
    </source>
</evidence>
<sequence length="126" mass="13894">MTKLLCVLILFIVVRSGYTIKCYNCISNATNDCTDYSKIPVIECVPLRDKFPPVCIRRVLQGPSGANTTLLCTNTHTGNECDPPSVRYNVTDCKVCQNDLCNSYPRTLSSFILVAMLGFSAMLSSI</sequence>
<comment type="caution">
    <text evidence="2">The sequence shown here is derived from an EMBL/GenBank/DDBJ whole genome shotgun (WGS) entry which is preliminary data.</text>
</comment>
<dbReference type="EMBL" id="VTPC01003032">
    <property type="protein sequence ID" value="KAF2899141.1"/>
    <property type="molecule type" value="Genomic_DNA"/>
</dbReference>
<accession>A0A8K0D859</accession>
<proteinExistence type="predicted"/>